<feature type="transmembrane region" description="Helical" evidence="3">
    <location>
        <begin position="83"/>
        <end position="105"/>
    </location>
</feature>
<protein>
    <submittedName>
        <fullName evidence="4">CDP-alcohol phosphatidyltransferase family protein</fullName>
    </submittedName>
</protein>
<name>A0A9X1IHY1_9PROT</name>
<evidence type="ECO:0000256" key="2">
    <source>
        <dbReference type="RuleBase" id="RU003750"/>
    </source>
</evidence>
<organism evidence="4 5">
    <name type="scientific">Roseicella aerolata</name>
    <dbReference type="NCBI Taxonomy" id="2883479"/>
    <lineage>
        <taxon>Bacteria</taxon>
        <taxon>Pseudomonadati</taxon>
        <taxon>Pseudomonadota</taxon>
        <taxon>Alphaproteobacteria</taxon>
        <taxon>Acetobacterales</taxon>
        <taxon>Roseomonadaceae</taxon>
        <taxon>Roseicella</taxon>
    </lineage>
</organism>
<dbReference type="InterPro" id="IPR000462">
    <property type="entry name" value="CDP-OH_P_trans"/>
</dbReference>
<evidence type="ECO:0000313" key="4">
    <source>
        <dbReference type="EMBL" id="MCB4823983.1"/>
    </source>
</evidence>
<reference evidence="4" key="1">
    <citation type="submission" date="2021-10" db="EMBL/GenBank/DDBJ databases">
        <title>Roseicella aerolatum sp. nov., isolated from aerosols of e-waste dismantling site.</title>
        <authorList>
            <person name="Qin T."/>
        </authorList>
    </citation>
    <scope>NUCLEOTIDE SEQUENCE</scope>
    <source>
        <strain evidence="4">GB24</strain>
    </source>
</reference>
<comment type="similarity">
    <text evidence="2">Belongs to the CDP-alcohol phosphatidyltransferase class-I family.</text>
</comment>
<dbReference type="InterPro" id="IPR048254">
    <property type="entry name" value="CDP_ALCOHOL_P_TRANSF_CS"/>
</dbReference>
<evidence type="ECO:0000256" key="3">
    <source>
        <dbReference type="SAM" id="Phobius"/>
    </source>
</evidence>
<dbReference type="EMBL" id="JAJAQI010000034">
    <property type="protein sequence ID" value="MCB4823983.1"/>
    <property type="molecule type" value="Genomic_DNA"/>
</dbReference>
<keyword evidence="3" id="KW-1133">Transmembrane helix</keyword>
<dbReference type="GO" id="GO:0016020">
    <property type="term" value="C:membrane"/>
    <property type="evidence" value="ECO:0007669"/>
    <property type="project" value="InterPro"/>
</dbReference>
<feature type="transmembrane region" description="Helical" evidence="3">
    <location>
        <begin position="39"/>
        <end position="63"/>
    </location>
</feature>
<feature type="transmembrane region" description="Helical" evidence="3">
    <location>
        <begin position="111"/>
        <end position="134"/>
    </location>
</feature>
<keyword evidence="5" id="KW-1185">Reference proteome</keyword>
<dbReference type="AlphaFoldDB" id="A0A9X1IHY1"/>
<dbReference type="PROSITE" id="PS00379">
    <property type="entry name" value="CDP_ALCOHOL_P_TRANSF"/>
    <property type="match status" value="1"/>
</dbReference>
<evidence type="ECO:0000256" key="1">
    <source>
        <dbReference type="ARBA" id="ARBA00022679"/>
    </source>
</evidence>
<dbReference type="RefSeq" id="WP_226611357.1">
    <property type="nucleotide sequence ID" value="NZ_JAJAQI010000034.1"/>
</dbReference>
<dbReference type="Gene3D" id="1.20.120.1760">
    <property type="match status" value="1"/>
</dbReference>
<accession>A0A9X1IHY1</accession>
<keyword evidence="1 2" id="KW-0808">Transferase</keyword>
<feature type="transmembrane region" description="Helical" evidence="3">
    <location>
        <begin position="155"/>
        <end position="188"/>
    </location>
</feature>
<keyword evidence="3" id="KW-0472">Membrane</keyword>
<proteinExistence type="inferred from homology"/>
<dbReference type="Pfam" id="PF01066">
    <property type="entry name" value="CDP-OH_P_transf"/>
    <property type="match status" value="1"/>
</dbReference>
<dbReference type="Proteomes" id="UP001139311">
    <property type="component" value="Unassembled WGS sequence"/>
</dbReference>
<gene>
    <name evidence="4" type="ORF">LHA35_19825</name>
</gene>
<dbReference type="GO" id="GO:0008654">
    <property type="term" value="P:phospholipid biosynthetic process"/>
    <property type="evidence" value="ECO:0007669"/>
    <property type="project" value="InterPro"/>
</dbReference>
<comment type="caution">
    <text evidence="4">The sequence shown here is derived from an EMBL/GenBank/DDBJ whole genome shotgun (WGS) entry which is preliminary data.</text>
</comment>
<dbReference type="InterPro" id="IPR043130">
    <property type="entry name" value="CDP-OH_PTrfase_TM_dom"/>
</dbReference>
<evidence type="ECO:0000313" key="5">
    <source>
        <dbReference type="Proteomes" id="UP001139311"/>
    </source>
</evidence>
<keyword evidence="3" id="KW-0812">Transmembrane</keyword>
<sequence length="197" mass="20384">MSTNTVIHRIVRPAVRAVAPTGVTPNHITTLRLATGMAAAAAFAVGGPLWPAIGGAIFVLSMLLDRADGELARQTGQSSPGGYWYDIISDCASNVMAMIGIGIGLQEVLGLWGPLLGLVAGVGIGTLFWQLFGLRLAQPRGWEPSPGIIIDPDDALILVPILVWIGAAVPMIAAAAVVTPLAALWLGLRGSRPDLAP</sequence>
<dbReference type="GO" id="GO:0016780">
    <property type="term" value="F:phosphotransferase activity, for other substituted phosphate groups"/>
    <property type="evidence" value="ECO:0007669"/>
    <property type="project" value="InterPro"/>
</dbReference>